<proteinExistence type="predicted"/>
<keyword evidence="4" id="KW-1185">Reference proteome</keyword>
<dbReference type="OrthoDB" id="5132737at2759"/>
<sequence length="541" mass="61746">MAHNTDKLASQTHRRQPSKQNQGKHPQGVSKARRPPRRSARLNPEPGEHAEHERSPTAKKTLQQTDLSTTPQLRSQKRSRETEDLSVETTTTPLPKRPRPRPRASAEFTSTRPEDRETSSGSINPIDYWRKEYTWPGEYFDLDNTINHLLATKKSTTPHRRKRSRSGSLAASSTTPSDQKPREEKSAPYRDARYRTVLETKGCYLRNYAGTKEKGITEDSKGICQTLLETAQNVPKDSLFDDDIFIYTCDMIDGRNEAKVIQDISWNNSIPLTGTRPQPDYSVGFKREAFLDDQLRKLSPFIGEFLSGDQSFFMATYYMYFPFLTCEVKCGAAALDIADRQNAHSMTLAVRAVVELFRLVKREKEIHREILAFSISHDHRSVRIYGHYAVIDGAKTTFYRHPIRTFDFTELEGNEKWTAHKFTKNIYDVWMLTHFKRLCSAIDDLPPELDFDVPLLLQGSGLSQGLEFRHLSQSLAESASQLEDSQLGTEDEGDITLNTSFTQQGASKRPRGKHSNLLCLSALGRLTTFLSLRFIQHCTMF</sequence>
<feature type="compositionally biased region" description="Basic residues" evidence="1">
    <location>
        <begin position="156"/>
        <end position="165"/>
    </location>
</feature>
<gene>
    <name evidence="3" type="ORF">K505DRAFT_420733</name>
</gene>
<dbReference type="AlphaFoldDB" id="A0A6A6WYQ2"/>
<feature type="compositionally biased region" description="Polar residues" evidence="1">
    <location>
        <begin position="166"/>
        <end position="178"/>
    </location>
</feature>
<feature type="compositionally biased region" description="Basic and acidic residues" evidence="1">
    <location>
        <begin position="46"/>
        <end position="56"/>
    </location>
</feature>
<protein>
    <recommendedName>
        <fullName evidence="2">DUF7924 domain-containing protein</fullName>
    </recommendedName>
</protein>
<dbReference type="InterPro" id="IPR057684">
    <property type="entry name" value="DUF7924"/>
</dbReference>
<evidence type="ECO:0000259" key="2">
    <source>
        <dbReference type="Pfam" id="PF25545"/>
    </source>
</evidence>
<feature type="compositionally biased region" description="Basic residues" evidence="1">
    <location>
        <begin position="31"/>
        <end position="40"/>
    </location>
</feature>
<accession>A0A6A6WYQ2</accession>
<organism evidence="3 4">
    <name type="scientific">Melanomma pulvis-pyrius CBS 109.77</name>
    <dbReference type="NCBI Taxonomy" id="1314802"/>
    <lineage>
        <taxon>Eukaryota</taxon>
        <taxon>Fungi</taxon>
        <taxon>Dikarya</taxon>
        <taxon>Ascomycota</taxon>
        <taxon>Pezizomycotina</taxon>
        <taxon>Dothideomycetes</taxon>
        <taxon>Pleosporomycetidae</taxon>
        <taxon>Pleosporales</taxon>
        <taxon>Melanommataceae</taxon>
        <taxon>Melanomma</taxon>
    </lineage>
</organism>
<reference evidence="3" key="1">
    <citation type="journal article" date="2020" name="Stud. Mycol.">
        <title>101 Dothideomycetes genomes: a test case for predicting lifestyles and emergence of pathogens.</title>
        <authorList>
            <person name="Haridas S."/>
            <person name="Albert R."/>
            <person name="Binder M."/>
            <person name="Bloem J."/>
            <person name="Labutti K."/>
            <person name="Salamov A."/>
            <person name="Andreopoulos B."/>
            <person name="Baker S."/>
            <person name="Barry K."/>
            <person name="Bills G."/>
            <person name="Bluhm B."/>
            <person name="Cannon C."/>
            <person name="Castanera R."/>
            <person name="Culley D."/>
            <person name="Daum C."/>
            <person name="Ezra D."/>
            <person name="Gonzalez J."/>
            <person name="Henrissat B."/>
            <person name="Kuo A."/>
            <person name="Liang C."/>
            <person name="Lipzen A."/>
            <person name="Lutzoni F."/>
            <person name="Magnuson J."/>
            <person name="Mondo S."/>
            <person name="Nolan M."/>
            <person name="Ohm R."/>
            <person name="Pangilinan J."/>
            <person name="Park H.-J."/>
            <person name="Ramirez L."/>
            <person name="Alfaro M."/>
            <person name="Sun H."/>
            <person name="Tritt A."/>
            <person name="Yoshinaga Y."/>
            <person name="Zwiers L.-H."/>
            <person name="Turgeon B."/>
            <person name="Goodwin S."/>
            <person name="Spatafora J."/>
            <person name="Crous P."/>
            <person name="Grigoriev I."/>
        </authorList>
    </citation>
    <scope>NUCLEOTIDE SEQUENCE</scope>
    <source>
        <strain evidence="3">CBS 109.77</strain>
    </source>
</reference>
<feature type="region of interest" description="Disordered" evidence="1">
    <location>
        <begin position="1"/>
        <end position="124"/>
    </location>
</feature>
<dbReference type="Proteomes" id="UP000799757">
    <property type="component" value="Unassembled WGS sequence"/>
</dbReference>
<dbReference type="Pfam" id="PF25545">
    <property type="entry name" value="DUF7924"/>
    <property type="match status" value="1"/>
</dbReference>
<evidence type="ECO:0000256" key="1">
    <source>
        <dbReference type="SAM" id="MobiDB-lite"/>
    </source>
</evidence>
<dbReference type="PANTHER" id="PTHR42470">
    <property type="entry name" value="VAST DOMAIN-CONTAINING PROTEIN"/>
    <property type="match status" value="1"/>
</dbReference>
<feature type="region of interest" description="Disordered" evidence="1">
    <location>
        <begin position="153"/>
        <end position="191"/>
    </location>
</feature>
<feature type="domain" description="DUF7924" evidence="2">
    <location>
        <begin position="265"/>
        <end position="442"/>
    </location>
</feature>
<evidence type="ECO:0000313" key="3">
    <source>
        <dbReference type="EMBL" id="KAF2789048.1"/>
    </source>
</evidence>
<name>A0A6A6WYQ2_9PLEO</name>
<feature type="compositionally biased region" description="Basic and acidic residues" evidence="1">
    <location>
        <begin position="179"/>
        <end position="191"/>
    </location>
</feature>
<dbReference type="PANTHER" id="PTHR42470:SF2">
    <property type="match status" value="1"/>
</dbReference>
<evidence type="ECO:0000313" key="4">
    <source>
        <dbReference type="Proteomes" id="UP000799757"/>
    </source>
</evidence>
<dbReference type="EMBL" id="MU002167">
    <property type="protein sequence ID" value="KAF2789048.1"/>
    <property type="molecule type" value="Genomic_DNA"/>
</dbReference>
<feature type="compositionally biased region" description="Polar residues" evidence="1">
    <location>
        <begin position="58"/>
        <end position="74"/>
    </location>
</feature>